<evidence type="ECO:0000313" key="1">
    <source>
        <dbReference type="EMBL" id="JAH81697.1"/>
    </source>
</evidence>
<accession>A0A0E9VUF9</accession>
<protein>
    <submittedName>
        <fullName evidence="1">Uncharacterized protein</fullName>
    </submittedName>
</protein>
<dbReference type="EMBL" id="GBXM01026880">
    <property type="protein sequence ID" value="JAH81697.1"/>
    <property type="molecule type" value="Transcribed_RNA"/>
</dbReference>
<organism evidence="1">
    <name type="scientific">Anguilla anguilla</name>
    <name type="common">European freshwater eel</name>
    <name type="synonym">Muraena anguilla</name>
    <dbReference type="NCBI Taxonomy" id="7936"/>
    <lineage>
        <taxon>Eukaryota</taxon>
        <taxon>Metazoa</taxon>
        <taxon>Chordata</taxon>
        <taxon>Craniata</taxon>
        <taxon>Vertebrata</taxon>
        <taxon>Euteleostomi</taxon>
        <taxon>Actinopterygii</taxon>
        <taxon>Neopterygii</taxon>
        <taxon>Teleostei</taxon>
        <taxon>Anguilliformes</taxon>
        <taxon>Anguillidae</taxon>
        <taxon>Anguilla</taxon>
    </lineage>
</organism>
<proteinExistence type="predicted"/>
<reference evidence="1" key="2">
    <citation type="journal article" date="2015" name="Fish Shellfish Immunol.">
        <title>Early steps in the European eel (Anguilla anguilla)-Vibrio vulnificus interaction in the gills: Role of the RtxA13 toxin.</title>
        <authorList>
            <person name="Callol A."/>
            <person name="Pajuelo D."/>
            <person name="Ebbesson L."/>
            <person name="Teles M."/>
            <person name="MacKenzie S."/>
            <person name="Amaro C."/>
        </authorList>
    </citation>
    <scope>NUCLEOTIDE SEQUENCE</scope>
</reference>
<sequence>MNSHSNGLKGGATASSCCRVAIVRQMGFSIGRSLML</sequence>
<name>A0A0E9VUF9_ANGAN</name>
<dbReference type="AlphaFoldDB" id="A0A0E9VUF9"/>
<reference evidence="1" key="1">
    <citation type="submission" date="2014-11" db="EMBL/GenBank/DDBJ databases">
        <authorList>
            <person name="Amaro Gonzalez C."/>
        </authorList>
    </citation>
    <scope>NUCLEOTIDE SEQUENCE</scope>
</reference>